<dbReference type="InterPro" id="IPR018247">
    <property type="entry name" value="EF_Hand_1_Ca_BS"/>
</dbReference>
<dbReference type="PROSITE" id="PS00018">
    <property type="entry name" value="EF_HAND_1"/>
    <property type="match status" value="1"/>
</dbReference>
<reference evidence="1 2" key="1">
    <citation type="submission" date="2018-06" db="EMBL/GenBank/DDBJ databases">
        <title>Extensive metabolic versatility and redundancy in microbially diverse, dynamic hydrothermal sediments.</title>
        <authorList>
            <person name="Dombrowski N."/>
            <person name="Teske A."/>
            <person name="Baker B.J."/>
        </authorList>
    </citation>
    <scope>NUCLEOTIDE SEQUENCE [LARGE SCALE GENOMIC DNA]</scope>
    <source>
        <strain evidence="1">B79_G16</strain>
    </source>
</reference>
<sequence>MEEFKFDYDRENDDLFLYNGKNKSKASIEIGNIILDFDKNRKLSGIEVMNATRFLNSLITEERISITKDLLSNLVACRVDSRSQDNLLLIRIVLLMKHKKIPLNLSIPQITKPSPAVSHTN</sequence>
<accession>A0A420ZCR2</accession>
<gene>
    <name evidence="1" type="ORF">DRH29_02630</name>
</gene>
<organism evidence="1 2">
    <name type="scientific">candidate division Kazan bacterium</name>
    <dbReference type="NCBI Taxonomy" id="2202143"/>
    <lineage>
        <taxon>Bacteria</taxon>
        <taxon>Bacteria division Kazan-3B-28</taxon>
    </lineage>
</organism>
<proteinExistence type="predicted"/>
<dbReference type="Pfam" id="PF10049">
    <property type="entry name" value="DUF2283"/>
    <property type="match status" value="1"/>
</dbReference>
<evidence type="ECO:0008006" key="3">
    <source>
        <dbReference type="Google" id="ProtNLM"/>
    </source>
</evidence>
<dbReference type="InterPro" id="IPR019270">
    <property type="entry name" value="DUF2283"/>
</dbReference>
<dbReference type="EMBL" id="QMNG01000008">
    <property type="protein sequence ID" value="RLC37236.1"/>
    <property type="molecule type" value="Genomic_DNA"/>
</dbReference>
<dbReference type="Proteomes" id="UP000281261">
    <property type="component" value="Unassembled WGS sequence"/>
</dbReference>
<dbReference type="AlphaFoldDB" id="A0A420ZCR2"/>
<comment type="caution">
    <text evidence="1">The sequence shown here is derived from an EMBL/GenBank/DDBJ whole genome shotgun (WGS) entry which is preliminary data.</text>
</comment>
<protein>
    <recommendedName>
        <fullName evidence="3">DUF2283 domain-containing protein</fullName>
    </recommendedName>
</protein>
<evidence type="ECO:0000313" key="2">
    <source>
        <dbReference type="Proteomes" id="UP000281261"/>
    </source>
</evidence>
<name>A0A420ZCR2_UNCK3</name>
<evidence type="ECO:0000313" key="1">
    <source>
        <dbReference type="EMBL" id="RLC37236.1"/>
    </source>
</evidence>